<dbReference type="PANTHER" id="PTHR44067">
    <property type="entry name" value="S-ADENOSYL-L-METHIONINE-DEPENDENT METHYLTRANSFERASE SUPERFAMILY PROTEIN-RELATED"/>
    <property type="match status" value="1"/>
</dbReference>
<reference evidence="2 3" key="1">
    <citation type="journal article" date="2018" name="Nat. Genet.">
        <title>Extensive intraspecific gene order and gene structural variations between Mo17 and other maize genomes.</title>
        <authorList>
            <person name="Sun S."/>
            <person name="Zhou Y."/>
            <person name="Chen J."/>
            <person name="Shi J."/>
            <person name="Zhao H."/>
            <person name="Zhao H."/>
            <person name="Song W."/>
            <person name="Zhang M."/>
            <person name="Cui Y."/>
            <person name="Dong X."/>
            <person name="Liu H."/>
            <person name="Ma X."/>
            <person name="Jiao Y."/>
            <person name="Wang B."/>
            <person name="Wei X."/>
            <person name="Stein J.C."/>
            <person name="Glaubitz J.C."/>
            <person name="Lu F."/>
            <person name="Yu G."/>
            <person name="Liang C."/>
            <person name="Fengler K."/>
            <person name="Li B."/>
            <person name="Rafalski A."/>
            <person name="Schnable P.S."/>
            <person name="Ware D.H."/>
            <person name="Buckler E.S."/>
            <person name="Lai J."/>
        </authorList>
    </citation>
    <scope>NUCLEOTIDE SEQUENCE [LARGE SCALE GENOMIC DNA]</scope>
    <source>
        <strain evidence="3">cv. Missouri 17</strain>
        <tissue evidence="2">Seedling</tissue>
    </source>
</reference>
<sequence>MCELKLVVGPHRGRGADADAVTFPSLGQACHRYRDEAERYMNYTVGGECPSDEASTQRLMLKGYKPLRRRRCQPRTPAGLAVKSKGTDKPKGSKGNVDKDPNKPDSQHFLSAGAVAAALASSLVLGSGMLPGVGFGETGTDLVLGSGMLPGATALQFLGRFKVSIGVQNSEL</sequence>
<dbReference type="AlphaFoldDB" id="A0A3L6FH98"/>
<dbReference type="Proteomes" id="UP000251960">
    <property type="component" value="Chromosome 3"/>
</dbReference>
<accession>A0A3L6FH98</accession>
<feature type="compositionally biased region" description="Basic and acidic residues" evidence="1">
    <location>
        <begin position="85"/>
        <end position="106"/>
    </location>
</feature>
<evidence type="ECO:0000313" key="2">
    <source>
        <dbReference type="EMBL" id="PWZ32220.1"/>
    </source>
</evidence>
<evidence type="ECO:0000256" key="1">
    <source>
        <dbReference type="SAM" id="MobiDB-lite"/>
    </source>
</evidence>
<protein>
    <submittedName>
        <fullName evidence="2">Uncharacterized protein</fullName>
    </submittedName>
</protein>
<dbReference type="PROSITE" id="PS51257">
    <property type="entry name" value="PROKAR_LIPOPROTEIN"/>
    <property type="match status" value="1"/>
</dbReference>
<dbReference type="PANTHER" id="PTHR44067:SF10">
    <property type="entry name" value="S-ADENOSYL-L-METHIONINE-DEPENDENT METHYLTRANSFERASE SUPERFAMILY PROTEIN"/>
    <property type="match status" value="1"/>
</dbReference>
<organism evidence="2 3">
    <name type="scientific">Zea mays</name>
    <name type="common">Maize</name>
    <dbReference type="NCBI Taxonomy" id="4577"/>
    <lineage>
        <taxon>Eukaryota</taxon>
        <taxon>Viridiplantae</taxon>
        <taxon>Streptophyta</taxon>
        <taxon>Embryophyta</taxon>
        <taxon>Tracheophyta</taxon>
        <taxon>Spermatophyta</taxon>
        <taxon>Magnoliopsida</taxon>
        <taxon>Liliopsida</taxon>
        <taxon>Poales</taxon>
        <taxon>Poaceae</taxon>
        <taxon>PACMAD clade</taxon>
        <taxon>Panicoideae</taxon>
        <taxon>Andropogonodae</taxon>
        <taxon>Andropogoneae</taxon>
        <taxon>Tripsacinae</taxon>
        <taxon>Zea</taxon>
    </lineage>
</organism>
<name>A0A3L6FH98_MAIZE</name>
<dbReference type="ExpressionAtlas" id="A0A3L6FH98">
    <property type="expression patterns" value="baseline and differential"/>
</dbReference>
<proteinExistence type="predicted"/>
<dbReference type="EMBL" id="NCVQ01000004">
    <property type="protein sequence ID" value="PWZ32220.1"/>
    <property type="molecule type" value="Genomic_DNA"/>
</dbReference>
<dbReference type="InterPro" id="IPR053223">
    <property type="entry name" value="Prob_Methyltransferase"/>
</dbReference>
<comment type="caution">
    <text evidence="2">The sequence shown here is derived from an EMBL/GenBank/DDBJ whole genome shotgun (WGS) entry which is preliminary data.</text>
</comment>
<gene>
    <name evidence="2" type="ORF">Zm00014a_009179</name>
</gene>
<evidence type="ECO:0000313" key="3">
    <source>
        <dbReference type="Proteomes" id="UP000251960"/>
    </source>
</evidence>
<feature type="region of interest" description="Disordered" evidence="1">
    <location>
        <begin position="72"/>
        <end position="108"/>
    </location>
</feature>